<dbReference type="Pfam" id="PF13932">
    <property type="entry name" value="SAM_GIDA_C"/>
    <property type="match status" value="1"/>
</dbReference>
<evidence type="ECO:0000256" key="6">
    <source>
        <dbReference type="ARBA" id="ARBA00022694"/>
    </source>
</evidence>
<dbReference type="PROSITE" id="PS01281">
    <property type="entry name" value="GIDA_2"/>
    <property type="match status" value="1"/>
</dbReference>
<dbReference type="GO" id="GO:0002098">
    <property type="term" value="P:tRNA wobble uridine modification"/>
    <property type="evidence" value="ECO:0007669"/>
    <property type="project" value="InterPro"/>
</dbReference>
<dbReference type="GO" id="GO:0030488">
    <property type="term" value="P:tRNA methylation"/>
    <property type="evidence" value="ECO:0007669"/>
    <property type="project" value="TreeGrafter"/>
</dbReference>
<evidence type="ECO:0000256" key="8">
    <source>
        <dbReference type="ARBA" id="ARBA00023027"/>
    </source>
</evidence>
<comment type="subunit">
    <text evidence="9 11">Homodimer. Heterotetramer of two MnmE and two MnmG subunits.</text>
</comment>
<dbReference type="PRINTS" id="PR00411">
    <property type="entry name" value="PNDRDTASEI"/>
</dbReference>
<feature type="binding site" evidence="11">
    <location>
        <begin position="25"/>
        <end position="30"/>
    </location>
    <ligand>
        <name>FAD</name>
        <dbReference type="ChEBI" id="CHEBI:57692"/>
    </ligand>
</feature>
<dbReference type="PROSITE" id="PS01280">
    <property type="entry name" value="GIDA_1"/>
    <property type="match status" value="1"/>
</dbReference>
<evidence type="ECO:0000256" key="7">
    <source>
        <dbReference type="ARBA" id="ARBA00022827"/>
    </source>
</evidence>
<dbReference type="Gene3D" id="1.10.150.570">
    <property type="entry name" value="GidA associated domain, C-terminal subdomain"/>
    <property type="match status" value="1"/>
</dbReference>
<keyword evidence="6 11" id="KW-0819">tRNA processing</keyword>
<keyword evidence="5 11" id="KW-0285">Flavoprotein</keyword>
<protein>
    <recommendedName>
        <fullName evidence="4 11">tRNA uridine 5-carboxymethylaminomethyl modification enzyme MnmG</fullName>
    </recommendedName>
    <alternativeName>
        <fullName evidence="10 11">Glucose-inhibited division protein A</fullName>
    </alternativeName>
</protein>
<evidence type="ECO:0000259" key="12">
    <source>
        <dbReference type="SMART" id="SM01228"/>
    </source>
</evidence>
<dbReference type="PANTHER" id="PTHR11806:SF0">
    <property type="entry name" value="PROTEIN MTO1 HOMOLOG, MITOCHONDRIAL"/>
    <property type="match status" value="1"/>
</dbReference>
<feature type="binding site" evidence="11">
    <location>
        <position position="137"/>
    </location>
    <ligand>
        <name>FAD</name>
        <dbReference type="ChEBI" id="CHEBI:57692"/>
    </ligand>
</feature>
<comment type="function">
    <text evidence="2 11">NAD-binding protein involved in the addition of a carboxymethylaminomethyl (cmnm) group at the wobble position (U34) of certain tRNAs, forming tRNA-cmnm(5)s(2)U34.</text>
</comment>
<dbReference type="InterPro" id="IPR002218">
    <property type="entry name" value="MnmG-rel"/>
</dbReference>
<feature type="binding site" evidence="11">
    <location>
        <position position="192"/>
    </location>
    <ligand>
        <name>FAD</name>
        <dbReference type="ChEBI" id="CHEBI:57692"/>
    </ligand>
</feature>
<proteinExistence type="inferred from homology"/>
<keyword evidence="8 11" id="KW-0520">NAD</keyword>
<feature type="binding site" evidence="11">
    <location>
        <begin position="291"/>
        <end position="305"/>
    </location>
    <ligand>
        <name>NAD(+)</name>
        <dbReference type="ChEBI" id="CHEBI:57540"/>
    </ligand>
</feature>
<dbReference type="GO" id="GO:0005829">
    <property type="term" value="C:cytosol"/>
    <property type="evidence" value="ECO:0007669"/>
    <property type="project" value="TreeGrafter"/>
</dbReference>
<comment type="similarity">
    <text evidence="3 11">Belongs to the MnmG family.</text>
</comment>
<dbReference type="SUPFAM" id="SSF51905">
    <property type="entry name" value="FAD/NAD(P)-binding domain"/>
    <property type="match status" value="1"/>
</dbReference>
<keyword evidence="7 11" id="KW-0274">FAD</keyword>
<dbReference type="Pfam" id="PF21680">
    <property type="entry name" value="GIDA_C_1st"/>
    <property type="match status" value="1"/>
</dbReference>
<dbReference type="FunFam" id="1.10.150.570:FF:000001">
    <property type="entry name" value="tRNA uridine 5-carboxymethylaminomethyl modification enzyme MnmG"/>
    <property type="match status" value="1"/>
</dbReference>
<dbReference type="HAMAP" id="MF_00129">
    <property type="entry name" value="MnmG_GidA"/>
    <property type="match status" value="1"/>
</dbReference>
<evidence type="ECO:0000256" key="2">
    <source>
        <dbReference type="ARBA" id="ARBA00003717"/>
    </source>
</evidence>
<evidence type="ECO:0000256" key="3">
    <source>
        <dbReference type="ARBA" id="ARBA00007653"/>
    </source>
</evidence>
<dbReference type="EMBL" id="AP011654">
    <property type="protein sequence ID" value="BAL53314.1"/>
    <property type="molecule type" value="Genomic_DNA"/>
</dbReference>
<organism evidence="13">
    <name type="scientific">uncultured Aquificia bacterium</name>
    <dbReference type="NCBI Taxonomy" id="453415"/>
    <lineage>
        <taxon>Bacteria</taxon>
        <taxon>Pseudomonadati</taxon>
        <taxon>Aquificota</taxon>
        <taxon>Aquificia</taxon>
        <taxon>environmental samples</taxon>
    </lineage>
</organism>
<dbReference type="InterPro" id="IPR036188">
    <property type="entry name" value="FAD/NAD-bd_sf"/>
</dbReference>
<dbReference type="InterPro" id="IPR049312">
    <property type="entry name" value="GIDA_C_N"/>
</dbReference>
<comment type="subcellular location">
    <subcellularLocation>
        <location evidence="11">Cytoplasm</location>
    </subcellularLocation>
</comment>
<feature type="binding site" evidence="11">
    <location>
        <position position="388"/>
    </location>
    <ligand>
        <name>FAD</name>
        <dbReference type="ChEBI" id="CHEBI:57692"/>
    </ligand>
</feature>
<name>H5SAX8_9BACT</name>
<dbReference type="InterPro" id="IPR044920">
    <property type="entry name" value="MnmG_C_subdom_sf"/>
</dbReference>
<dbReference type="SMART" id="SM01228">
    <property type="entry name" value="GIDA_assoc_3"/>
    <property type="match status" value="1"/>
</dbReference>
<dbReference type="InterPro" id="IPR020595">
    <property type="entry name" value="MnmG-rel_CS"/>
</dbReference>
<dbReference type="InterPro" id="IPR026904">
    <property type="entry name" value="MnmG_C"/>
</dbReference>
<comment type="cofactor">
    <cofactor evidence="1 11">
        <name>FAD</name>
        <dbReference type="ChEBI" id="CHEBI:57692"/>
    </cofactor>
</comment>
<sequence>MSLLKNYIILFKLMLVDEFDVVVIGGGHAGIEAALASARMGAKTVMFVLNADNIGQMSCNPAIGGIAKGIVVREIDALGGEMGKAIDSTGIQFKMLNTRKGKAVWSPRAQADKKLYREYMKKVCERQENLYIKQDEVVDIIVKDNRVVAVKTKLGLEYKTKAVVVTTGTFLNGTIYIGDKTFPAGRAWEPRSEGLSEFYKRHGFPLLRFKTGTPARLDGRTIDYSGLEVAPGDDPPPKFSFWTEPVGTYWFPKGKEQINCYITYTTPKTHEIIRKNLHRTALYGGLIKGIGPRYCPSIEDKVVKFADKDRHQVFLEPEGLDTIEVYPNGLSTSLPEEIQWELYRSIPGLEKVELIRPAYAIEYDVVPPTELYPTLETKKIRGLFHAGNFNGTTGYEEAAGQGIVAGINAALRAFGKEPIYLRRDESYIGIMIDDLTTKGVLEPYRLFTSRSEYRLHLRQDNAIFRLSKLGYELGLLSEEQYKLVKELQKEVQSWIEFYKSQRVAVAVGSDVRTYTPTQLLTSERSIEDLKFYGFELPEHPFVREEVEIELKYEPYIERERKLNEKIKKLEDVKIPEDIDYDKVPGLTNEAKEKLKRFRPITVGQASRIDGITPATITSLLAYLGKLD</sequence>
<evidence type="ECO:0000256" key="11">
    <source>
        <dbReference type="HAMAP-Rule" id="MF_00129"/>
    </source>
</evidence>
<dbReference type="Gene3D" id="3.50.50.60">
    <property type="entry name" value="FAD/NAD(P)-binding domain"/>
    <property type="match status" value="2"/>
</dbReference>
<dbReference type="Pfam" id="PF01134">
    <property type="entry name" value="GIDA"/>
    <property type="match status" value="1"/>
</dbReference>
<dbReference type="InterPro" id="IPR047001">
    <property type="entry name" value="MnmG_C_subdom"/>
</dbReference>
<dbReference type="FunFam" id="3.50.50.60:FF:000002">
    <property type="entry name" value="tRNA uridine 5-carboxymethylaminomethyl modification enzyme MnmG"/>
    <property type="match status" value="1"/>
</dbReference>
<evidence type="ECO:0000313" key="13">
    <source>
        <dbReference type="EMBL" id="BAL53314.1"/>
    </source>
</evidence>
<reference evidence="13" key="2">
    <citation type="journal article" date="2012" name="PLoS ONE">
        <title>A Deeply Branching Thermophilic Bacterium with an Ancient Acetyl-CoA Pathway Dominates a Subsurface Ecosystem.</title>
        <authorList>
            <person name="Takami H."/>
            <person name="Noguchi H."/>
            <person name="Takaki Y."/>
            <person name="Uchiyama I."/>
            <person name="Toyoda A."/>
            <person name="Nishi S."/>
            <person name="Chee G.-J."/>
            <person name="Arai W."/>
            <person name="Nunoura T."/>
            <person name="Itoh T."/>
            <person name="Hattori M."/>
            <person name="Takai K."/>
        </authorList>
    </citation>
    <scope>NUCLEOTIDE SEQUENCE</scope>
</reference>
<keyword evidence="11" id="KW-0963">Cytoplasm</keyword>
<dbReference type="InterPro" id="IPR040131">
    <property type="entry name" value="MnmG_N"/>
</dbReference>
<gene>
    <name evidence="11" type="primary">mnmG</name>
    <name evidence="11" type="synonym">gidA</name>
    <name evidence="13" type="ORF">HGMM_F06E10C33</name>
</gene>
<dbReference type="InterPro" id="IPR004416">
    <property type="entry name" value="MnmG"/>
</dbReference>
<dbReference type="AlphaFoldDB" id="H5SAX8"/>
<dbReference type="Gene3D" id="1.10.10.1800">
    <property type="entry name" value="tRNA uridine 5-carboxymethylaminomethyl modification enzyme MnmG/GidA"/>
    <property type="match status" value="1"/>
</dbReference>
<evidence type="ECO:0000256" key="9">
    <source>
        <dbReference type="ARBA" id="ARBA00025948"/>
    </source>
</evidence>
<evidence type="ECO:0000256" key="4">
    <source>
        <dbReference type="ARBA" id="ARBA00020461"/>
    </source>
</evidence>
<evidence type="ECO:0000256" key="1">
    <source>
        <dbReference type="ARBA" id="ARBA00001974"/>
    </source>
</evidence>
<dbReference type="NCBIfam" id="TIGR00136">
    <property type="entry name" value="mnmG_gidA"/>
    <property type="match status" value="1"/>
</dbReference>
<dbReference type="GO" id="GO:0050660">
    <property type="term" value="F:flavin adenine dinucleotide binding"/>
    <property type="evidence" value="ECO:0007669"/>
    <property type="project" value="UniProtKB-UniRule"/>
</dbReference>
<feature type="domain" description="tRNA uridine 5-carboxymethylaminomethyl modification enzyme C-terminal subdomain" evidence="12">
    <location>
        <begin position="550"/>
        <end position="621"/>
    </location>
</feature>
<dbReference type="PANTHER" id="PTHR11806">
    <property type="entry name" value="GLUCOSE INHIBITED DIVISION PROTEIN A"/>
    <property type="match status" value="1"/>
</dbReference>
<accession>H5SAX8</accession>
<evidence type="ECO:0000256" key="5">
    <source>
        <dbReference type="ARBA" id="ARBA00022630"/>
    </source>
</evidence>
<evidence type="ECO:0000256" key="10">
    <source>
        <dbReference type="ARBA" id="ARBA00031800"/>
    </source>
</evidence>
<reference evidence="13" key="1">
    <citation type="journal article" date="2005" name="Environ. Microbiol.">
        <title>Genetic and functional properties of uncultivated thermophilic crenarchaeotes from a subsurface gold mine as revealed by analysis of genome fragments.</title>
        <authorList>
            <person name="Nunoura T."/>
            <person name="Hirayama H."/>
            <person name="Takami H."/>
            <person name="Oida H."/>
            <person name="Nishi S."/>
            <person name="Shimamura S."/>
            <person name="Suzuki Y."/>
            <person name="Inagaki F."/>
            <person name="Takai K."/>
            <person name="Nealson K.H."/>
            <person name="Horikoshi K."/>
        </authorList>
    </citation>
    <scope>NUCLEOTIDE SEQUENCE</scope>
</reference>